<evidence type="ECO:0000256" key="2">
    <source>
        <dbReference type="ARBA" id="ARBA00022448"/>
    </source>
</evidence>
<dbReference type="PANTHER" id="PTHR23517">
    <property type="entry name" value="RESISTANCE PROTEIN MDTM, PUTATIVE-RELATED-RELATED"/>
    <property type="match status" value="1"/>
</dbReference>
<dbReference type="OrthoDB" id="9772725at2"/>
<name>A0A0B6D3N1_9GAMM</name>
<dbReference type="PROSITE" id="PS50850">
    <property type="entry name" value="MFS"/>
    <property type="match status" value="1"/>
</dbReference>
<reference evidence="10 11" key="1">
    <citation type="journal article" date="2015" name="Genome Announc.">
        <title>Genome sequencing of 18 francisella strains to aid in assay development and testing.</title>
        <authorList>
            <person name="Johnson S.L."/>
            <person name="Daligault H.E."/>
            <person name="Davenport K.W."/>
            <person name="Coyne S.R."/>
            <person name="Frey K.G."/>
            <person name="Koroleva G.I."/>
            <person name="Broomall S.M."/>
            <person name="Bishop-Lilly K.A."/>
            <person name="Bruce D.C."/>
            <person name="Chertkov O."/>
            <person name="Freitas T."/>
            <person name="Jaissle J."/>
            <person name="Ladner J.T."/>
            <person name="Rosenzweig C.N."/>
            <person name="Gibbons H.S."/>
            <person name="Palacios G.F."/>
            <person name="Redden C.L."/>
            <person name="Xu Y."/>
            <person name="Minogue T.D."/>
            <person name="Chain P.S."/>
        </authorList>
    </citation>
    <scope>NUCLEOTIDE SEQUENCE [LARGE SCALE GENOMIC DNA]</scope>
    <source>
        <strain evidence="10 11">GA01-2794</strain>
    </source>
</reference>
<dbReference type="InterPro" id="IPR050171">
    <property type="entry name" value="MFS_Transporters"/>
</dbReference>
<keyword evidence="2" id="KW-0813">Transport</keyword>
<dbReference type="Proteomes" id="UP000031830">
    <property type="component" value="Chromosome"/>
</dbReference>
<sequence>MTNINKEKLSAPFWVVWIIEFWERFGYGGVFAILVAFLSDGLGFSEEKSTIIFTSYGAFSYGLLIIGGFVGDRLLGPRKTIIAGAIVLALSYAGLAFATASSIYFCLAGLIVGNALFKANPTSLISKMFDRDSQMINVAMTLYYFAINVGAILAMLMVPVLSKVYNSYSLGFMICSIGVIIGLANFLIFYTIVRKVPSPVDNKPSSKKYIPLVFIFASIFTYILGLIISNNLVSSIIAYLVVVLGFIYFIFIAFAQDSKIARNKMLVALVLIIQAVVFFSLYFQMPTSIALFVKHNVDRTLFGFEIPYSSYVLLNPLFIALLTPLLMYLFKKFPSTHATKFTIGMFLCSLAFFTLYASKISAVAGFTSSWWLVLSYALQSASEVCIAAIGLAMITQLSPISISGTATGVWFLASMLGGKIAGILGSMTADSNDSARTVLQSLDIYTNNFMIIGVVVLICAILMLILVPKLNRVIKS</sequence>
<organism evidence="10 11">
    <name type="scientific">Francisella philomiragia</name>
    <dbReference type="NCBI Taxonomy" id="28110"/>
    <lineage>
        <taxon>Bacteria</taxon>
        <taxon>Pseudomonadati</taxon>
        <taxon>Pseudomonadota</taxon>
        <taxon>Gammaproteobacteria</taxon>
        <taxon>Thiotrichales</taxon>
        <taxon>Francisellaceae</taxon>
        <taxon>Francisella</taxon>
    </lineage>
</organism>
<feature type="transmembrane region" description="Helical" evidence="8">
    <location>
        <begin position="449"/>
        <end position="467"/>
    </location>
</feature>
<feature type="transmembrane region" description="Helical" evidence="8">
    <location>
        <begin position="370"/>
        <end position="394"/>
    </location>
</feature>
<feature type="transmembrane region" description="Helical" evidence="8">
    <location>
        <begin position="236"/>
        <end position="254"/>
    </location>
</feature>
<evidence type="ECO:0000256" key="3">
    <source>
        <dbReference type="ARBA" id="ARBA00022475"/>
    </source>
</evidence>
<keyword evidence="3" id="KW-1003">Cell membrane</keyword>
<feature type="transmembrane region" description="Helical" evidence="8">
    <location>
        <begin position="51"/>
        <end position="70"/>
    </location>
</feature>
<dbReference type="InterPro" id="IPR000109">
    <property type="entry name" value="POT_fam"/>
</dbReference>
<dbReference type="NCBIfam" id="TIGR00924">
    <property type="entry name" value="yjdL_sub1_fam"/>
    <property type="match status" value="1"/>
</dbReference>
<dbReference type="AlphaFoldDB" id="A0A0B6D3N1"/>
<evidence type="ECO:0000256" key="1">
    <source>
        <dbReference type="ARBA" id="ARBA00004651"/>
    </source>
</evidence>
<dbReference type="SUPFAM" id="SSF103473">
    <property type="entry name" value="MFS general substrate transporter"/>
    <property type="match status" value="2"/>
</dbReference>
<dbReference type="Gene3D" id="1.20.1250.20">
    <property type="entry name" value="MFS general substrate transporter like domains"/>
    <property type="match status" value="1"/>
</dbReference>
<dbReference type="Pfam" id="PF00854">
    <property type="entry name" value="PTR2"/>
    <property type="match status" value="1"/>
</dbReference>
<dbReference type="EMBL" id="CP009440">
    <property type="protein sequence ID" value="AJI53446.1"/>
    <property type="molecule type" value="Genomic_DNA"/>
</dbReference>
<feature type="transmembrane region" description="Helical" evidence="8">
    <location>
        <begin position="406"/>
        <end position="429"/>
    </location>
</feature>
<dbReference type="KEGG" id="fpz:LA55_1722"/>
<keyword evidence="4 8" id="KW-0812">Transmembrane</keyword>
<protein>
    <submittedName>
        <fullName evidence="10">Amino acid/peptide transporter family protein</fullName>
    </submittedName>
</protein>
<feature type="transmembrane region" description="Helical" evidence="8">
    <location>
        <begin position="341"/>
        <end position="358"/>
    </location>
</feature>
<dbReference type="InterPro" id="IPR020846">
    <property type="entry name" value="MFS_dom"/>
</dbReference>
<feature type="transmembrane region" description="Helical" evidence="8">
    <location>
        <begin position="138"/>
        <end position="162"/>
    </location>
</feature>
<feature type="transmembrane region" description="Helical" evidence="8">
    <location>
        <begin position="209"/>
        <end position="230"/>
    </location>
</feature>
<feature type="transmembrane region" description="Helical" evidence="8">
    <location>
        <begin position="266"/>
        <end position="285"/>
    </location>
</feature>
<dbReference type="RefSeq" id="WP_044526777.1">
    <property type="nucleotide sequence ID" value="NZ_CP009440.1"/>
</dbReference>
<dbReference type="InterPro" id="IPR036259">
    <property type="entry name" value="MFS_trans_sf"/>
</dbReference>
<feature type="domain" description="Major facilitator superfamily (MFS) profile" evidence="9">
    <location>
        <begin position="12"/>
        <end position="471"/>
    </location>
</feature>
<evidence type="ECO:0000256" key="4">
    <source>
        <dbReference type="ARBA" id="ARBA00022692"/>
    </source>
</evidence>
<evidence type="ECO:0000256" key="8">
    <source>
        <dbReference type="SAM" id="Phobius"/>
    </source>
</evidence>
<dbReference type="CDD" id="cd17346">
    <property type="entry name" value="MFS_DtpA_like"/>
    <property type="match status" value="1"/>
</dbReference>
<dbReference type="GO" id="GO:0015833">
    <property type="term" value="P:peptide transport"/>
    <property type="evidence" value="ECO:0007669"/>
    <property type="project" value="UniProtKB-KW"/>
</dbReference>
<feature type="transmembrane region" description="Helical" evidence="8">
    <location>
        <begin position="90"/>
        <end position="117"/>
    </location>
</feature>
<feature type="transmembrane region" description="Helical" evidence="8">
    <location>
        <begin position="308"/>
        <end position="329"/>
    </location>
</feature>
<dbReference type="GO" id="GO:1904680">
    <property type="term" value="F:peptide transmembrane transporter activity"/>
    <property type="evidence" value="ECO:0007669"/>
    <property type="project" value="InterPro"/>
</dbReference>
<proteinExistence type="predicted"/>
<evidence type="ECO:0000259" key="9">
    <source>
        <dbReference type="PROSITE" id="PS50850"/>
    </source>
</evidence>
<feature type="transmembrane region" description="Helical" evidence="8">
    <location>
        <begin position="168"/>
        <end position="188"/>
    </location>
</feature>
<dbReference type="GO" id="GO:0005886">
    <property type="term" value="C:plasma membrane"/>
    <property type="evidence" value="ECO:0007669"/>
    <property type="project" value="UniProtKB-SubCell"/>
</dbReference>
<comment type="subcellular location">
    <subcellularLocation>
        <location evidence="1">Cell membrane</location>
        <topology evidence="1">Multi-pass membrane protein</topology>
    </subcellularLocation>
</comment>
<feature type="transmembrane region" description="Helical" evidence="8">
    <location>
        <begin position="25"/>
        <end position="44"/>
    </location>
</feature>
<accession>A0A0B6D3N1</accession>
<dbReference type="PANTHER" id="PTHR23517:SF15">
    <property type="entry name" value="PROTON-DEPENDENT OLIGOPEPTIDE FAMILY TRANSPORT PROTEIN"/>
    <property type="match status" value="1"/>
</dbReference>
<evidence type="ECO:0000313" key="11">
    <source>
        <dbReference type="Proteomes" id="UP000031830"/>
    </source>
</evidence>
<evidence type="ECO:0000256" key="5">
    <source>
        <dbReference type="ARBA" id="ARBA00022856"/>
    </source>
</evidence>
<keyword evidence="7 8" id="KW-0472">Membrane</keyword>
<keyword evidence="5" id="KW-0653">Protein transport</keyword>
<evidence type="ECO:0000313" key="10">
    <source>
        <dbReference type="EMBL" id="AJI53446.1"/>
    </source>
</evidence>
<evidence type="ECO:0000256" key="6">
    <source>
        <dbReference type="ARBA" id="ARBA00022989"/>
    </source>
</evidence>
<evidence type="ECO:0000256" key="7">
    <source>
        <dbReference type="ARBA" id="ARBA00023136"/>
    </source>
</evidence>
<keyword evidence="5" id="KW-0571">Peptide transport</keyword>
<dbReference type="InterPro" id="IPR005279">
    <property type="entry name" value="Dipep/tripep_permease"/>
</dbReference>
<gene>
    <name evidence="10" type="ORF">LA55_1722</name>
</gene>
<keyword evidence="6 8" id="KW-1133">Transmembrane helix</keyword>